<dbReference type="RefSeq" id="WP_178377019.1">
    <property type="nucleotide sequence ID" value="NZ_FQWQ01000001.1"/>
</dbReference>
<feature type="region of interest" description="Disordered" evidence="1">
    <location>
        <begin position="1"/>
        <end position="21"/>
    </location>
</feature>
<reference evidence="2 3" key="1">
    <citation type="submission" date="2016-11" db="EMBL/GenBank/DDBJ databases">
        <authorList>
            <person name="Jaros S."/>
            <person name="Januszkiewicz K."/>
            <person name="Wedrychowicz H."/>
        </authorList>
    </citation>
    <scope>NUCLEOTIDE SEQUENCE [LARGE SCALE GENOMIC DNA]</scope>
    <source>
        <strain evidence="2 3">DSM 24574</strain>
    </source>
</reference>
<proteinExistence type="predicted"/>
<evidence type="ECO:0000313" key="3">
    <source>
        <dbReference type="Proteomes" id="UP000184212"/>
    </source>
</evidence>
<dbReference type="Proteomes" id="UP000184212">
    <property type="component" value="Unassembled WGS sequence"/>
</dbReference>
<dbReference type="EMBL" id="FQWQ01000001">
    <property type="protein sequence ID" value="SHG56238.1"/>
    <property type="molecule type" value="Genomic_DNA"/>
</dbReference>
<organism evidence="2 3">
    <name type="scientific">Chryseolinea serpens</name>
    <dbReference type="NCBI Taxonomy" id="947013"/>
    <lineage>
        <taxon>Bacteria</taxon>
        <taxon>Pseudomonadati</taxon>
        <taxon>Bacteroidota</taxon>
        <taxon>Cytophagia</taxon>
        <taxon>Cytophagales</taxon>
        <taxon>Fulvivirgaceae</taxon>
        <taxon>Chryseolinea</taxon>
    </lineage>
</organism>
<keyword evidence="3" id="KW-1185">Reference proteome</keyword>
<dbReference type="STRING" id="947013.SAMN04488109_0837"/>
<accession>A0A1M5KTZ3</accession>
<gene>
    <name evidence="2" type="ORF">SAMN04488109_0837</name>
</gene>
<sequence length="57" mass="6606">MTKRSKTKIPEEPLRATQGSDDEKIHNLIKQRKLQQDALTKIMKAMDRLTGGDKKKR</sequence>
<evidence type="ECO:0000256" key="1">
    <source>
        <dbReference type="SAM" id="MobiDB-lite"/>
    </source>
</evidence>
<name>A0A1M5KTZ3_9BACT</name>
<dbReference type="AlphaFoldDB" id="A0A1M5KTZ3"/>
<evidence type="ECO:0000313" key="2">
    <source>
        <dbReference type="EMBL" id="SHG56238.1"/>
    </source>
</evidence>
<protein>
    <submittedName>
        <fullName evidence="2">Uncharacterized protein</fullName>
    </submittedName>
</protein>